<dbReference type="InterPro" id="IPR058240">
    <property type="entry name" value="rSAM_sf"/>
</dbReference>
<keyword evidence="5 6" id="KW-0411">Iron-sulfur</keyword>
<dbReference type="AlphaFoldDB" id="A0A1V4SJ18"/>
<gene>
    <name evidence="9" type="ORF">CLHUN_27890</name>
</gene>
<dbReference type="HAMAP" id="MF_01251">
    <property type="entry name" value="UPF0313"/>
    <property type="match status" value="1"/>
</dbReference>
<evidence type="ECO:0000259" key="8">
    <source>
        <dbReference type="PROSITE" id="PS51918"/>
    </source>
</evidence>
<dbReference type="InterPro" id="IPR023404">
    <property type="entry name" value="rSAM_horseshoe"/>
</dbReference>
<dbReference type="Gene3D" id="3.80.30.20">
    <property type="entry name" value="tm_1862 like domain"/>
    <property type="match status" value="1"/>
</dbReference>
<dbReference type="InterPro" id="IPR006638">
    <property type="entry name" value="Elp3/MiaA/NifB-like_rSAM"/>
</dbReference>
<protein>
    <recommendedName>
        <fullName evidence="8">Radical SAM core domain-containing protein</fullName>
    </recommendedName>
</protein>
<comment type="cofactor">
    <cofactor evidence="6">
        <name>[4Fe-4S] cluster</name>
        <dbReference type="ChEBI" id="CHEBI:49883"/>
    </cofactor>
    <text evidence="6">Binds 1 [4Fe-4S] cluster. The cluster is coordinated with 3 cysteines and an exchangeable S-adenosyl-L-methionine.</text>
</comment>
<evidence type="ECO:0000313" key="9">
    <source>
        <dbReference type="EMBL" id="OPX43241.1"/>
    </source>
</evidence>
<evidence type="ECO:0000256" key="4">
    <source>
        <dbReference type="ARBA" id="ARBA00023004"/>
    </source>
</evidence>
<feature type="binding site" evidence="6">
    <location>
        <position position="325"/>
    </location>
    <ligand>
        <name>[4Fe-4S] cluster</name>
        <dbReference type="ChEBI" id="CHEBI:49883"/>
        <note>4Fe-4S-S-AdoMet</note>
    </ligand>
</feature>
<dbReference type="EMBL" id="MZGX01000019">
    <property type="protein sequence ID" value="OPX43241.1"/>
    <property type="molecule type" value="Genomic_DNA"/>
</dbReference>
<dbReference type="Pfam" id="PF08497">
    <property type="entry name" value="Radical_SAM_N"/>
    <property type="match status" value="1"/>
</dbReference>
<dbReference type="GO" id="GO:0005506">
    <property type="term" value="F:iron ion binding"/>
    <property type="evidence" value="ECO:0007669"/>
    <property type="project" value="UniProtKB-UniRule"/>
</dbReference>
<proteinExistence type="inferred from homology"/>
<keyword evidence="3 6" id="KW-0479">Metal-binding</keyword>
<keyword evidence="2 6" id="KW-0949">S-adenosyl-L-methionine</keyword>
<dbReference type="SFLD" id="SFLDS00029">
    <property type="entry name" value="Radical_SAM"/>
    <property type="match status" value="1"/>
</dbReference>
<feature type="binding site" evidence="6">
    <location>
        <position position="318"/>
    </location>
    <ligand>
        <name>[4Fe-4S] cluster</name>
        <dbReference type="ChEBI" id="CHEBI:49883"/>
        <note>4Fe-4S-S-AdoMet</note>
    </ligand>
</feature>
<dbReference type="Proteomes" id="UP000191554">
    <property type="component" value="Unassembled WGS sequence"/>
</dbReference>
<dbReference type="SMART" id="SM00729">
    <property type="entry name" value="Elp3"/>
    <property type="match status" value="1"/>
</dbReference>
<feature type="compositionally biased region" description="Basic and acidic residues" evidence="7">
    <location>
        <begin position="637"/>
        <end position="657"/>
    </location>
</feature>
<dbReference type="STRING" id="48256.CLHUN_27890"/>
<dbReference type="RefSeq" id="WP_080065243.1">
    <property type="nucleotide sequence ID" value="NZ_MZGX01000019.1"/>
</dbReference>
<organism evidence="9 10">
    <name type="scientific">Ruminiclostridium hungatei</name>
    <name type="common">Clostridium hungatei</name>
    <dbReference type="NCBI Taxonomy" id="48256"/>
    <lineage>
        <taxon>Bacteria</taxon>
        <taxon>Bacillati</taxon>
        <taxon>Bacillota</taxon>
        <taxon>Clostridia</taxon>
        <taxon>Eubacteriales</taxon>
        <taxon>Oscillospiraceae</taxon>
        <taxon>Ruminiclostridium</taxon>
    </lineage>
</organism>
<dbReference type="GO" id="GO:0051539">
    <property type="term" value="F:4 iron, 4 sulfur cluster binding"/>
    <property type="evidence" value="ECO:0007669"/>
    <property type="project" value="UniProtKB-KW"/>
</dbReference>
<feature type="region of interest" description="Disordered" evidence="7">
    <location>
        <begin position="608"/>
        <end position="743"/>
    </location>
</feature>
<evidence type="ECO:0000256" key="7">
    <source>
        <dbReference type="SAM" id="MobiDB-lite"/>
    </source>
</evidence>
<feature type="domain" description="Radical SAM core" evidence="8">
    <location>
        <begin position="304"/>
        <end position="575"/>
    </location>
</feature>
<comment type="similarity">
    <text evidence="6">Belongs to the UPF0313 family.</text>
</comment>
<evidence type="ECO:0000313" key="10">
    <source>
        <dbReference type="Proteomes" id="UP000191554"/>
    </source>
</evidence>
<dbReference type="OrthoDB" id="9803479at2"/>
<dbReference type="PANTHER" id="PTHR32331">
    <property type="entry name" value="UPF0313 PROTEIN YGIQ"/>
    <property type="match status" value="1"/>
</dbReference>
<dbReference type="SFLD" id="SFLDG01069">
    <property type="entry name" value="UPF0313"/>
    <property type="match status" value="1"/>
</dbReference>
<keyword evidence="4 6" id="KW-0408">Iron</keyword>
<reference evidence="9 10" key="1">
    <citation type="submission" date="2017-03" db="EMBL/GenBank/DDBJ databases">
        <title>Genome sequence of Clostridium hungatei DSM 14427.</title>
        <authorList>
            <person name="Poehlein A."/>
            <person name="Daniel R."/>
        </authorList>
    </citation>
    <scope>NUCLEOTIDE SEQUENCE [LARGE SCALE GENOMIC DNA]</scope>
    <source>
        <strain evidence="9 10">DSM 14427</strain>
    </source>
</reference>
<evidence type="ECO:0000256" key="1">
    <source>
        <dbReference type="ARBA" id="ARBA00022485"/>
    </source>
</evidence>
<dbReference type="InterPro" id="IPR013704">
    <property type="entry name" value="UPF0313_N"/>
</dbReference>
<dbReference type="InterPro" id="IPR024560">
    <property type="entry name" value="UPF0313_C"/>
</dbReference>
<evidence type="ECO:0000256" key="2">
    <source>
        <dbReference type="ARBA" id="ARBA00022691"/>
    </source>
</evidence>
<evidence type="ECO:0000256" key="5">
    <source>
        <dbReference type="ARBA" id="ARBA00023014"/>
    </source>
</evidence>
<dbReference type="SFLD" id="SFLDG01082">
    <property type="entry name" value="B12-binding_domain_containing"/>
    <property type="match status" value="1"/>
</dbReference>
<sequence length="743" mass="83338">MAFLPISFEDMNQRGWEQLDFLYVSGDAYVDHPSFGHAIITRVLENEGFKVGIIAQPNWKNSEDFKRLGRPKYGVLISSGVIDSMVNHYTASKKRRSDDLYSPGGKAGYRPDRAVIVYANKIKEIFKDTPVIIGGIEASLRRFAHYDYWEDKVRRSILVDSKADILSYGMGEKPILEIARLLKKDVPIASIKNTRGCCYLAGYDELPAEIRNAVDSNGSKTVSILPDYEQVAGDKRAYAGAFKIQYNEQDAVSGKILVQKHGDRYLVQNPPTLPMSVSEMDKVYALPYERNPHPVYEKMGGIPAITEVEFSITSHRGCYGGCSFCALNFHQGRAIQKRSQASIINEAKKLTWTEGFKGYIHDVGGPTANFRSVACEKQVKHGVCKDRQCLHPSPCKNLIVDHSEYLDLLRRLRALPEVKKVFIRSGIRYDYLMLDKNDDFFTELCEHHVSGQLKVAPEHVVDRVLEKMGKPDRKLYDRFAKKFYDINRKINKEQYLVPYLISSHPGSDLNAAVELAEYLKEHGIMPEQVQDFYPTPGTLSTCMFHTGLDPRNMKKVYVPRNPREKAMQRALLQYRKKENYQLVTEALKEAHREELIGFGPACLIKPLKGKRQEESGRKAGGRNGEAAKHKKTAGRSEAPKQKRGTKNEEDGYTRAADKTGNSYGSGSGSNSRASSGNRTADRNGTPAYISAKGRKQENGSSHIKGKKYEDGGRTAGRVSEAKSRKAKGKSQVSGSQRAAGKRP</sequence>
<evidence type="ECO:0000256" key="3">
    <source>
        <dbReference type="ARBA" id="ARBA00022723"/>
    </source>
</evidence>
<dbReference type="InterPro" id="IPR022946">
    <property type="entry name" value="UPF0313"/>
</dbReference>
<dbReference type="PROSITE" id="PS51918">
    <property type="entry name" value="RADICAL_SAM"/>
    <property type="match status" value="1"/>
</dbReference>
<evidence type="ECO:0000256" key="6">
    <source>
        <dbReference type="HAMAP-Rule" id="MF_01251"/>
    </source>
</evidence>
<feature type="binding site" evidence="6">
    <location>
        <position position="322"/>
    </location>
    <ligand>
        <name>[4Fe-4S] cluster</name>
        <dbReference type="ChEBI" id="CHEBI:49883"/>
        <note>4Fe-4S-S-AdoMet</note>
    </ligand>
</feature>
<dbReference type="InterPro" id="IPR007197">
    <property type="entry name" value="rSAM"/>
</dbReference>
<feature type="compositionally biased region" description="Low complexity" evidence="7">
    <location>
        <begin position="660"/>
        <end position="677"/>
    </location>
</feature>
<keyword evidence="10" id="KW-1185">Reference proteome</keyword>
<name>A0A1V4SJ18_RUMHU</name>
<comment type="caution">
    <text evidence="9">The sequence shown here is derived from an EMBL/GenBank/DDBJ whole genome shotgun (WGS) entry which is preliminary data.</text>
</comment>
<dbReference type="GO" id="GO:0003824">
    <property type="term" value="F:catalytic activity"/>
    <property type="evidence" value="ECO:0007669"/>
    <property type="project" value="InterPro"/>
</dbReference>
<dbReference type="NCBIfam" id="TIGR03904">
    <property type="entry name" value="SAM_YgiQ"/>
    <property type="match status" value="1"/>
</dbReference>
<dbReference type="SUPFAM" id="SSF102114">
    <property type="entry name" value="Radical SAM enzymes"/>
    <property type="match status" value="1"/>
</dbReference>
<dbReference type="Pfam" id="PF11842">
    <property type="entry name" value="DUF3362"/>
    <property type="match status" value="1"/>
</dbReference>
<dbReference type="PANTHER" id="PTHR32331:SF0">
    <property type="entry name" value="UPF0313 PROTEIN YGIQ"/>
    <property type="match status" value="1"/>
</dbReference>
<keyword evidence="1 6" id="KW-0004">4Fe-4S</keyword>
<accession>A0A1V4SJ18</accession>